<proteinExistence type="predicted"/>
<reference evidence="3 4" key="1">
    <citation type="submission" date="2017-09" db="EMBL/GenBank/DDBJ databases">
        <title>The draft genome sequences of Marinobacter sp. PWS21.</title>
        <authorList>
            <person name="Cao J."/>
        </authorList>
    </citation>
    <scope>NUCLEOTIDE SEQUENCE [LARGE SCALE GENOMIC DNA]</scope>
    <source>
        <strain evidence="3 4">PWS21</strain>
    </source>
</reference>
<dbReference type="InterPro" id="IPR007065">
    <property type="entry name" value="HPP"/>
</dbReference>
<feature type="transmembrane region" description="Helical" evidence="1">
    <location>
        <begin position="120"/>
        <end position="143"/>
    </location>
</feature>
<dbReference type="Proteomes" id="UP000231409">
    <property type="component" value="Unassembled WGS sequence"/>
</dbReference>
<feature type="transmembrane region" description="Helical" evidence="1">
    <location>
        <begin position="34"/>
        <end position="54"/>
    </location>
</feature>
<dbReference type="AlphaFoldDB" id="A0A2G1UHT9"/>
<dbReference type="EMBL" id="NTFH01000011">
    <property type="protein sequence ID" value="PHQ14076.1"/>
    <property type="molecule type" value="Genomic_DNA"/>
</dbReference>
<feature type="transmembrane region" description="Helical" evidence="1">
    <location>
        <begin position="90"/>
        <end position="108"/>
    </location>
</feature>
<comment type="caution">
    <text evidence="3">The sequence shown here is derived from an EMBL/GenBank/DDBJ whole genome shotgun (WGS) entry which is preliminary data.</text>
</comment>
<sequence>MGLRNERLRWQLATGLLRTLHLEQLASRYSRKTVLAGFSLVNGGLSIALVSFVALVTQEAFIFPSLGATAFILFYVPLAEPASPRNTLCGHLVGAIMGLLSLYLFGLQNQPSAFQQGMDLARVGAAALSLGMTGCLMVLLRVAHPPAGATALIVSLGLMPDPAQLPVLMAGVLLLLAHAFVMNRLAGIAYPLWSARKPVPPAAPKTAGCAQAR</sequence>
<keyword evidence="4" id="KW-1185">Reference proteome</keyword>
<accession>A0A2G1UHT9</accession>
<dbReference type="InterPro" id="IPR058581">
    <property type="entry name" value="TM_HPP"/>
</dbReference>
<evidence type="ECO:0000313" key="3">
    <source>
        <dbReference type="EMBL" id="PHQ14076.1"/>
    </source>
</evidence>
<keyword evidence="1" id="KW-0812">Transmembrane</keyword>
<feature type="domain" description="HPP transmembrane region" evidence="2">
    <location>
        <begin position="37"/>
        <end position="191"/>
    </location>
</feature>
<keyword evidence="1" id="KW-1133">Transmembrane helix</keyword>
<gene>
    <name evidence="3" type="ORF">CLH61_14235</name>
</gene>
<dbReference type="PANTHER" id="PTHR33741:SF5">
    <property type="entry name" value="TRANSMEMBRANE PROTEIN DDB_G0269096-RELATED"/>
    <property type="match status" value="1"/>
</dbReference>
<dbReference type="Pfam" id="PF04982">
    <property type="entry name" value="TM_HPP"/>
    <property type="match status" value="1"/>
</dbReference>
<dbReference type="RefSeq" id="WP_099615431.1">
    <property type="nucleotide sequence ID" value="NZ_KZ319374.1"/>
</dbReference>
<feature type="transmembrane region" description="Helical" evidence="1">
    <location>
        <begin position="61"/>
        <end position="78"/>
    </location>
</feature>
<organism evidence="3 4">
    <name type="scientific">Marinobacter profundi</name>
    <dbReference type="NCBI Taxonomy" id="2666256"/>
    <lineage>
        <taxon>Bacteria</taxon>
        <taxon>Pseudomonadati</taxon>
        <taxon>Pseudomonadota</taxon>
        <taxon>Gammaproteobacteria</taxon>
        <taxon>Pseudomonadales</taxon>
        <taxon>Marinobacteraceae</taxon>
        <taxon>Marinobacter</taxon>
    </lineage>
</organism>
<protein>
    <submittedName>
        <fullName evidence="3">HPP family protein</fullName>
    </submittedName>
</protein>
<evidence type="ECO:0000256" key="1">
    <source>
        <dbReference type="SAM" id="Phobius"/>
    </source>
</evidence>
<feature type="transmembrane region" description="Helical" evidence="1">
    <location>
        <begin position="163"/>
        <end position="181"/>
    </location>
</feature>
<keyword evidence="1" id="KW-0472">Membrane</keyword>
<evidence type="ECO:0000259" key="2">
    <source>
        <dbReference type="Pfam" id="PF04982"/>
    </source>
</evidence>
<name>A0A2G1UHT9_9GAMM</name>
<evidence type="ECO:0000313" key="4">
    <source>
        <dbReference type="Proteomes" id="UP000231409"/>
    </source>
</evidence>
<dbReference type="PANTHER" id="PTHR33741">
    <property type="entry name" value="TRANSMEMBRANE PROTEIN DDB_G0269096-RELATED"/>
    <property type="match status" value="1"/>
</dbReference>